<accession>A0AAF5PNC4</accession>
<name>A0AAF5PNC4_WUCBA</name>
<evidence type="ECO:0000313" key="3">
    <source>
        <dbReference type="WBParaSite" id="mrna-Wban_03231"/>
    </source>
</evidence>
<reference evidence="2" key="1">
    <citation type="submission" date="2015-03" db="EMBL/GenBank/DDBJ databases">
        <title>Wuchereria bancrofti Genome Sequencing Papua New Guinea Strain.</title>
        <authorList>
            <person name="Small S.T."/>
            <person name="Serre D."/>
            <person name="Zimmerman P.A."/>
        </authorList>
    </citation>
    <scope>NUCLEOTIDE SEQUENCE [LARGE SCALE GENOMIC DNA]</scope>
    <source>
        <strain evidence="2">pt0022</strain>
    </source>
</reference>
<evidence type="ECO:0000256" key="1">
    <source>
        <dbReference type="SAM" id="MobiDB-lite"/>
    </source>
</evidence>
<reference evidence="3" key="3">
    <citation type="submission" date="2024-02" db="UniProtKB">
        <authorList>
            <consortium name="WormBaseParasite"/>
        </authorList>
    </citation>
    <scope>IDENTIFICATION</scope>
    <source>
        <strain evidence="3">pt0022</strain>
    </source>
</reference>
<feature type="region of interest" description="Disordered" evidence="1">
    <location>
        <begin position="21"/>
        <end position="65"/>
    </location>
</feature>
<reference evidence="2" key="2">
    <citation type="journal article" date="2016" name="Mol. Ecol.">
        <title>Population genomics of the filarial nematode parasite Wuchereria bancrofti from mosquitoes.</title>
        <authorList>
            <person name="Small S.T."/>
            <person name="Reimer L.J."/>
            <person name="Tisch D.J."/>
            <person name="King C.L."/>
            <person name="Christensen B.M."/>
            <person name="Siba P.M."/>
            <person name="Kazura J.W."/>
            <person name="Serre D."/>
            <person name="Zimmerman P.A."/>
        </authorList>
    </citation>
    <scope>NUCLEOTIDE SEQUENCE</scope>
    <source>
        <strain evidence="2">pt0022</strain>
    </source>
</reference>
<protein>
    <submittedName>
        <fullName evidence="3">Uncharacterized protein</fullName>
    </submittedName>
</protein>
<organism evidence="2 3">
    <name type="scientific">Wuchereria bancrofti</name>
    <dbReference type="NCBI Taxonomy" id="6293"/>
    <lineage>
        <taxon>Eukaryota</taxon>
        <taxon>Metazoa</taxon>
        <taxon>Ecdysozoa</taxon>
        <taxon>Nematoda</taxon>
        <taxon>Chromadorea</taxon>
        <taxon>Rhabditida</taxon>
        <taxon>Spirurina</taxon>
        <taxon>Spiruromorpha</taxon>
        <taxon>Filarioidea</taxon>
        <taxon>Onchocercidae</taxon>
        <taxon>Wuchereria</taxon>
    </lineage>
</organism>
<dbReference type="AlphaFoldDB" id="A0AAF5PNC4"/>
<dbReference type="WBParaSite" id="mrna-Wban_03231">
    <property type="protein sequence ID" value="mrna-Wban_03231"/>
    <property type="gene ID" value="Wban_03231"/>
</dbReference>
<dbReference type="Proteomes" id="UP000093561">
    <property type="component" value="Unassembled WGS sequence"/>
</dbReference>
<sequence length="65" mass="7556">MQEVLEIVGVITGFDTNHPVKLRFKRGKQQKKERNNDNDQAANQSTDRPTDRPTDRLIQMKSMET</sequence>
<evidence type="ECO:0000313" key="2">
    <source>
        <dbReference type="Proteomes" id="UP000093561"/>
    </source>
</evidence>
<proteinExistence type="predicted"/>
<feature type="compositionally biased region" description="Polar residues" evidence="1">
    <location>
        <begin position="38"/>
        <end position="47"/>
    </location>
</feature>